<dbReference type="InterPro" id="IPR029045">
    <property type="entry name" value="ClpP/crotonase-like_dom_sf"/>
</dbReference>
<dbReference type="CDD" id="cd06558">
    <property type="entry name" value="crotonase-like"/>
    <property type="match status" value="1"/>
</dbReference>
<dbReference type="Gene3D" id="3.40.50.720">
    <property type="entry name" value="NAD(P)-binding Rossmann-like Domain"/>
    <property type="match status" value="1"/>
</dbReference>
<keyword evidence="8" id="KW-0456">Lyase</keyword>
<dbReference type="Pfam" id="PF00378">
    <property type="entry name" value="ECH_1"/>
    <property type="match status" value="1"/>
</dbReference>
<evidence type="ECO:0000256" key="9">
    <source>
        <dbReference type="ARBA" id="ARBA00023268"/>
    </source>
</evidence>
<keyword evidence="6" id="KW-0520">NAD</keyword>
<gene>
    <name evidence="13" type="ORF">N4R40_11695</name>
</gene>
<evidence type="ECO:0000256" key="7">
    <source>
        <dbReference type="ARBA" id="ARBA00023098"/>
    </source>
</evidence>
<dbReference type="SUPFAM" id="SSF51735">
    <property type="entry name" value="NAD(P)-binding Rossmann-fold domains"/>
    <property type="match status" value="1"/>
</dbReference>
<keyword evidence="7" id="KW-0443">Lipid metabolism</keyword>
<keyword evidence="4" id="KW-0442">Lipid degradation</keyword>
<feature type="domain" description="3-hydroxyacyl-CoA dehydrogenase NAD binding" evidence="12">
    <location>
        <begin position="326"/>
        <end position="503"/>
    </location>
</feature>
<reference evidence="13 14" key="1">
    <citation type="journal article" date="2024" name="Int. J. Syst. Evol. Microbiol.">
        <title>Microbacterium memoriense sp. nov., a member of the Actinomycetota from marine beach sediment of the north coast of Portugal.</title>
        <authorList>
            <person name="Santos J.D.N.D."/>
            <person name="Klimek D."/>
            <person name="Calusinska M."/>
            <person name="Lobo-da-Cunha A."/>
            <person name="Catita J."/>
            <person name="Goncalves H."/>
            <person name="Gonzalez I."/>
            <person name="Lage O.M."/>
        </authorList>
    </citation>
    <scope>NUCLEOTIDE SEQUENCE [LARGE SCALE GENOMIC DNA]</scope>
    <source>
        <strain evidence="13 14">PMIC_1C1B</strain>
    </source>
</reference>
<keyword evidence="5" id="KW-0560">Oxidoreductase</keyword>
<evidence type="ECO:0000259" key="12">
    <source>
        <dbReference type="Pfam" id="PF02737"/>
    </source>
</evidence>
<dbReference type="Gene3D" id="1.10.1040.50">
    <property type="match status" value="1"/>
</dbReference>
<keyword evidence="3" id="KW-0276">Fatty acid metabolism</keyword>
<dbReference type="Gene3D" id="3.90.226.10">
    <property type="entry name" value="2-enoyl-CoA Hydratase, Chain A, domain 1"/>
    <property type="match status" value="1"/>
</dbReference>
<proteinExistence type="inferred from homology"/>
<dbReference type="InterPro" id="IPR008927">
    <property type="entry name" value="6-PGluconate_DH-like_C_sf"/>
</dbReference>
<comment type="catalytic activity">
    <reaction evidence="10">
        <text>a (3S)-3-hydroxyacyl-CoA + NAD(+) = a 3-oxoacyl-CoA + NADH + H(+)</text>
        <dbReference type="Rhea" id="RHEA:22432"/>
        <dbReference type="ChEBI" id="CHEBI:15378"/>
        <dbReference type="ChEBI" id="CHEBI:57318"/>
        <dbReference type="ChEBI" id="CHEBI:57540"/>
        <dbReference type="ChEBI" id="CHEBI:57945"/>
        <dbReference type="ChEBI" id="CHEBI:90726"/>
        <dbReference type="EC" id="1.1.1.35"/>
    </reaction>
</comment>
<evidence type="ECO:0000313" key="14">
    <source>
        <dbReference type="Proteomes" id="UP001300496"/>
    </source>
</evidence>
<evidence type="ECO:0000256" key="3">
    <source>
        <dbReference type="ARBA" id="ARBA00022832"/>
    </source>
</evidence>
<evidence type="ECO:0000259" key="11">
    <source>
        <dbReference type="Pfam" id="PF00725"/>
    </source>
</evidence>
<evidence type="ECO:0000256" key="6">
    <source>
        <dbReference type="ARBA" id="ARBA00023027"/>
    </source>
</evidence>
<dbReference type="SUPFAM" id="SSF52096">
    <property type="entry name" value="ClpP/crotonase"/>
    <property type="match status" value="1"/>
</dbReference>
<evidence type="ECO:0000256" key="1">
    <source>
        <dbReference type="ARBA" id="ARBA00005005"/>
    </source>
</evidence>
<evidence type="ECO:0000256" key="8">
    <source>
        <dbReference type="ARBA" id="ARBA00023239"/>
    </source>
</evidence>
<dbReference type="PANTHER" id="PTHR43612:SF3">
    <property type="entry name" value="TRIFUNCTIONAL ENZYME SUBUNIT ALPHA, MITOCHONDRIAL"/>
    <property type="match status" value="1"/>
</dbReference>
<evidence type="ECO:0000256" key="4">
    <source>
        <dbReference type="ARBA" id="ARBA00022963"/>
    </source>
</evidence>
<accession>A0ABT2PEX8</accession>
<protein>
    <submittedName>
        <fullName evidence="13">3-hydroxyacyl-CoA dehydrogenase NAD-binding domain-containing protein</fullName>
    </submittedName>
</protein>
<dbReference type="InterPro" id="IPR050136">
    <property type="entry name" value="FA_oxidation_alpha_subunit"/>
</dbReference>
<keyword evidence="14" id="KW-1185">Reference proteome</keyword>
<dbReference type="EMBL" id="JAODOR010000014">
    <property type="protein sequence ID" value="MCT9003026.1"/>
    <property type="molecule type" value="Genomic_DNA"/>
</dbReference>
<evidence type="ECO:0000256" key="10">
    <source>
        <dbReference type="ARBA" id="ARBA00049556"/>
    </source>
</evidence>
<dbReference type="InterPro" id="IPR006108">
    <property type="entry name" value="3HC_DH_C"/>
</dbReference>
<name>A0ABT2PEX8_9MICO</name>
<keyword evidence="9" id="KW-0511">Multifunctional enzyme</keyword>
<dbReference type="InterPro" id="IPR006176">
    <property type="entry name" value="3-OHacyl-CoA_DH_NAD-bd"/>
</dbReference>
<evidence type="ECO:0000313" key="13">
    <source>
        <dbReference type="EMBL" id="MCT9003026.1"/>
    </source>
</evidence>
<organism evidence="13 14">
    <name type="scientific">Microbacterium memoriense</name>
    <dbReference type="NCBI Taxonomy" id="2978350"/>
    <lineage>
        <taxon>Bacteria</taxon>
        <taxon>Bacillati</taxon>
        <taxon>Actinomycetota</taxon>
        <taxon>Actinomycetes</taxon>
        <taxon>Micrococcales</taxon>
        <taxon>Microbacteriaceae</taxon>
        <taxon>Microbacterium</taxon>
    </lineage>
</organism>
<dbReference type="SUPFAM" id="SSF48179">
    <property type="entry name" value="6-phosphogluconate dehydrogenase C-terminal domain-like"/>
    <property type="match status" value="2"/>
</dbReference>
<evidence type="ECO:0000256" key="5">
    <source>
        <dbReference type="ARBA" id="ARBA00023002"/>
    </source>
</evidence>
<evidence type="ECO:0000256" key="2">
    <source>
        <dbReference type="ARBA" id="ARBA00007005"/>
    </source>
</evidence>
<sequence length="724" mass="75871">MTDLAPAVRFDLDDGIAHLVLDDPTQSANTMNPAFRSALTAAVDAVADQIAADPTSVRGVVISSAKKTFFAGGDLVALMATGPSGAAALFAEVEGIKADLRRLETIGRPVVAAIAGAALGGGFEIALATHHRIAVDGRYDLGLPEVTLGLLPGGGGVTRTVRMLGLQQALTGVLLEGRRFRPAQAREAGIIDEVVSSRDDLLPAAIAWIDAHPDAAQPWDRPDYRMPGGTPKTPALAAMLPAFPATLRAKLKGARYRAPRAILAAAVEGAQVDLETASRIESRYFVSLATGQQFRNMTQAFFFDMQAIGSGASRPAGIPPRPVTRLAVLGAGMMGAGIAFSAARAGIGVVLKDVTPEAAARGRAHAETLLDGLVAKGRLSAEQRDETLARITPTADVADLAGCDAVVEAVFESVELKHRVLAEAEASVLPGALLGSNTSTLPISVLSEGVENPADVIGIHFFSPVDKMPLIEIIVGEQTSDAALARAFDLAVQLRKTPIVVNDRRGFFTSRVFGSLVMEAARMVGEGIDPVAIERAASLAGFPGQPLAMLDEVSLELPQKIEKEAQRLAGAAYESSPAMQVLDELIALGRCGKAAGAGFYEYPEGGRKVLWPGLSDLFGGDVDVPLADIEDRLTFAMSNETIRVWEEGVLRTVPDANIGSILGIGFPPLLGGALQHVDGYEAADGTLGVAAYARRTRELADRYGDHLAPPTSLIEKAKTGATYR</sequence>
<dbReference type="RefSeq" id="WP_261607558.1">
    <property type="nucleotide sequence ID" value="NZ_JAODOR010000014.1"/>
</dbReference>
<feature type="domain" description="3-hydroxyacyl-CoA dehydrogenase C-terminal" evidence="11">
    <location>
        <begin position="506"/>
        <end position="602"/>
    </location>
</feature>
<comment type="pathway">
    <text evidence="1">Lipid metabolism; fatty acid beta-oxidation.</text>
</comment>
<dbReference type="Proteomes" id="UP001300496">
    <property type="component" value="Unassembled WGS sequence"/>
</dbReference>
<dbReference type="Pfam" id="PF00725">
    <property type="entry name" value="3HCDH"/>
    <property type="match status" value="1"/>
</dbReference>
<dbReference type="Pfam" id="PF02737">
    <property type="entry name" value="3HCDH_N"/>
    <property type="match status" value="1"/>
</dbReference>
<dbReference type="PANTHER" id="PTHR43612">
    <property type="entry name" value="TRIFUNCTIONAL ENZYME SUBUNIT ALPHA"/>
    <property type="match status" value="1"/>
</dbReference>
<dbReference type="InterPro" id="IPR036291">
    <property type="entry name" value="NAD(P)-bd_dom_sf"/>
</dbReference>
<dbReference type="InterPro" id="IPR001753">
    <property type="entry name" value="Enoyl-CoA_hydra/iso"/>
</dbReference>
<comment type="caution">
    <text evidence="13">The sequence shown here is derived from an EMBL/GenBank/DDBJ whole genome shotgun (WGS) entry which is preliminary data.</text>
</comment>
<comment type="similarity">
    <text evidence="2">In the central section; belongs to the 3-hydroxyacyl-CoA dehydrogenase family.</text>
</comment>